<keyword evidence="17" id="KW-0472">Membrane</keyword>
<evidence type="ECO:0000256" key="16">
    <source>
        <dbReference type="ARBA" id="ARBA00023014"/>
    </source>
</evidence>
<dbReference type="InterPro" id="IPR019470">
    <property type="entry name" value="Ubiq_cytC_Rdtase_Fe-S_su_TAT"/>
</dbReference>
<dbReference type="CDD" id="cd03470">
    <property type="entry name" value="Rieske_cytochrome_bc1"/>
    <property type="match status" value="1"/>
</dbReference>
<dbReference type="EC" id="7.1.1.8" evidence="5 20"/>
<dbReference type="InterPro" id="IPR006317">
    <property type="entry name" value="Ubiquinol_cyt_c_Rdtase_Fe-S-su"/>
</dbReference>
<keyword evidence="18" id="KW-1015">Disulfide bond</keyword>
<comment type="subunit">
    <text evidence="4 21">The main subunits of complex b-c1 are: cytochrome b, cytochrome c1 and the Rieske protein.</text>
</comment>
<evidence type="ECO:0000256" key="7">
    <source>
        <dbReference type="ARBA" id="ARBA00022448"/>
    </source>
</evidence>
<evidence type="ECO:0000256" key="11">
    <source>
        <dbReference type="ARBA" id="ARBA00022723"/>
    </source>
</evidence>
<comment type="catalytic activity">
    <reaction evidence="19 20">
        <text>a quinol + 2 Fe(III)-[cytochrome c](out) = a quinone + 2 Fe(II)-[cytochrome c](out) + 2 H(+)(out)</text>
        <dbReference type="Rhea" id="RHEA:11484"/>
        <dbReference type="Rhea" id="RHEA-COMP:10350"/>
        <dbReference type="Rhea" id="RHEA-COMP:14399"/>
        <dbReference type="ChEBI" id="CHEBI:15378"/>
        <dbReference type="ChEBI" id="CHEBI:24646"/>
        <dbReference type="ChEBI" id="CHEBI:29033"/>
        <dbReference type="ChEBI" id="CHEBI:29034"/>
        <dbReference type="ChEBI" id="CHEBI:132124"/>
        <dbReference type="EC" id="7.1.1.8"/>
    </reaction>
</comment>
<evidence type="ECO:0000256" key="10">
    <source>
        <dbReference type="ARBA" id="ARBA00022714"/>
    </source>
</evidence>
<dbReference type="Gene3D" id="1.20.5.510">
    <property type="entry name" value="Single helix bin"/>
    <property type="match status" value="1"/>
</dbReference>
<evidence type="ECO:0000313" key="24">
    <source>
        <dbReference type="EMBL" id="WED42469.1"/>
    </source>
</evidence>
<name>A0ABY8AP39_9GAMM</name>
<proteinExistence type="inferred from homology"/>
<dbReference type="Gene3D" id="2.102.10.10">
    <property type="entry name" value="Rieske [2Fe-2S] iron-sulphur domain"/>
    <property type="match status" value="1"/>
</dbReference>
<evidence type="ECO:0000256" key="8">
    <source>
        <dbReference type="ARBA" id="ARBA00022475"/>
    </source>
</evidence>
<evidence type="ECO:0000256" key="3">
    <source>
        <dbReference type="ARBA" id="ARBA00010651"/>
    </source>
</evidence>
<gene>
    <name evidence="24" type="primary">petA</name>
    <name evidence="24" type="ORF">PXX05_11150</name>
</gene>
<keyword evidence="25" id="KW-1185">Reference proteome</keyword>
<feature type="region of interest" description="Disordered" evidence="22">
    <location>
        <begin position="1"/>
        <end position="30"/>
    </location>
</feature>
<dbReference type="NCBIfam" id="TIGR01416">
    <property type="entry name" value="Rieske_proteo"/>
    <property type="match status" value="1"/>
</dbReference>
<dbReference type="PROSITE" id="PS51296">
    <property type="entry name" value="RIESKE"/>
    <property type="match status" value="1"/>
</dbReference>
<comment type="function">
    <text evidence="1">Component of the ubiquinol-cytochrome c reductase complex (complex III or cytochrome b-c1 complex), which is a respiratory chain that generates an electrochemical potential coupled to ATP synthesis.</text>
</comment>
<keyword evidence="15" id="KW-0408">Iron</keyword>
<evidence type="ECO:0000256" key="17">
    <source>
        <dbReference type="ARBA" id="ARBA00023136"/>
    </source>
</evidence>
<sequence length="218" mass="24151">MELRDKPGRNDVIDDSDPTQNDNPTEEEIDEQRRKFLLTTTGVLGGVGVACALTPFISSWLPSAQAEAAGAPVQVDLSKIEPGQQVTVEWRGKPVWIIRRTKEMLQTLRGAENQLRDPESLVEQQPAYAKNVYRSINPEYLVLVGICTHLGCSPKYLPNVNELGPHWPGGFYCPCHGSTFDLAGRVFKGVPAPINLQVPPYYFVSEHVIVIGEEKKQG</sequence>
<keyword evidence="8" id="KW-1003">Cell membrane</keyword>
<dbReference type="PROSITE" id="PS51318">
    <property type="entry name" value="TAT"/>
    <property type="match status" value="1"/>
</dbReference>
<feature type="domain" description="Rieske" evidence="23">
    <location>
        <begin position="107"/>
        <end position="210"/>
    </location>
</feature>
<feature type="compositionally biased region" description="Basic and acidic residues" evidence="22">
    <location>
        <begin position="1"/>
        <end position="12"/>
    </location>
</feature>
<evidence type="ECO:0000256" key="13">
    <source>
        <dbReference type="ARBA" id="ARBA00022982"/>
    </source>
</evidence>
<evidence type="ECO:0000256" key="22">
    <source>
        <dbReference type="SAM" id="MobiDB-lite"/>
    </source>
</evidence>
<evidence type="ECO:0000256" key="14">
    <source>
        <dbReference type="ARBA" id="ARBA00022989"/>
    </source>
</evidence>
<dbReference type="SUPFAM" id="SSF50022">
    <property type="entry name" value="ISP domain"/>
    <property type="match status" value="1"/>
</dbReference>
<dbReference type="InterPro" id="IPR017941">
    <property type="entry name" value="Rieske_2Fe-2S"/>
</dbReference>
<accession>A0ABY8AP39</accession>
<dbReference type="PRINTS" id="PR00162">
    <property type="entry name" value="RIESKE"/>
</dbReference>
<keyword evidence="12" id="KW-1278">Translocase</keyword>
<evidence type="ECO:0000256" key="18">
    <source>
        <dbReference type="ARBA" id="ARBA00023157"/>
    </source>
</evidence>
<evidence type="ECO:0000256" key="15">
    <source>
        <dbReference type="ARBA" id="ARBA00023004"/>
    </source>
</evidence>
<comment type="cofactor">
    <cofactor evidence="20">
        <name>[2Fe-2S] cluster</name>
        <dbReference type="ChEBI" id="CHEBI:190135"/>
    </cofactor>
    <text evidence="20">Binds 1 [2Fe-2S] cluster per subunit.</text>
</comment>
<evidence type="ECO:0000256" key="20">
    <source>
        <dbReference type="RuleBase" id="RU004494"/>
    </source>
</evidence>
<keyword evidence="9" id="KW-0812">Transmembrane</keyword>
<keyword evidence="14" id="KW-1133">Transmembrane helix</keyword>
<evidence type="ECO:0000256" key="4">
    <source>
        <dbReference type="ARBA" id="ARBA00011649"/>
    </source>
</evidence>
<dbReference type="RefSeq" id="WP_275088292.1">
    <property type="nucleotide sequence ID" value="NZ_CP119078.1"/>
</dbReference>
<keyword evidence="10" id="KW-0001">2Fe-2S</keyword>
<dbReference type="EMBL" id="CP119078">
    <property type="protein sequence ID" value="WED42469.1"/>
    <property type="molecule type" value="Genomic_DNA"/>
</dbReference>
<evidence type="ECO:0000256" key="2">
    <source>
        <dbReference type="ARBA" id="ARBA00004162"/>
    </source>
</evidence>
<keyword evidence="16" id="KW-0411">Iron-sulfur</keyword>
<dbReference type="InterPro" id="IPR014349">
    <property type="entry name" value="Rieske_Fe-S_prot"/>
</dbReference>
<keyword evidence="11" id="KW-0479">Metal-binding</keyword>
<comment type="subcellular location">
    <subcellularLocation>
        <location evidence="2">Cell membrane</location>
        <topology evidence="2">Single-pass membrane protein</topology>
    </subcellularLocation>
</comment>
<dbReference type="Pfam" id="PF00355">
    <property type="entry name" value="Rieske"/>
    <property type="match status" value="1"/>
</dbReference>
<evidence type="ECO:0000256" key="1">
    <source>
        <dbReference type="ARBA" id="ARBA00002444"/>
    </source>
</evidence>
<evidence type="ECO:0000256" key="19">
    <source>
        <dbReference type="ARBA" id="ARBA00029351"/>
    </source>
</evidence>
<evidence type="ECO:0000256" key="6">
    <source>
        <dbReference type="ARBA" id="ARBA00019816"/>
    </source>
</evidence>
<protein>
    <recommendedName>
        <fullName evidence="6 20">Ubiquinol-cytochrome c reductase iron-sulfur subunit</fullName>
        <ecNumber evidence="5 20">7.1.1.8</ecNumber>
    </recommendedName>
</protein>
<dbReference type="InterPro" id="IPR036922">
    <property type="entry name" value="Rieske_2Fe-2S_sf"/>
</dbReference>
<evidence type="ECO:0000256" key="21">
    <source>
        <dbReference type="RuleBase" id="RU004497"/>
    </source>
</evidence>
<keyword evidence="7 20" id="KW-0813">Transport</keyword>
<organism evidence="24 25">
    <name type="scientific">Legionella cardiaca</name>
    <dbReference type="NCBI Taxonomy" id="1071983"/>
    <lineage>
        <taxon>Bacteria</taxon>
        <taxon>Pseudomonadati</taxon>
        <taxon>Pseudomonadota</taxon>
        <taxon>Gammaproteobacteria</taxon>
        <taxon>Legionellales</taxon>
        <taxon>Legionellaceae</taxon>
        <taxon>Legionella</taxon>
    </lineage>
</organism>
<dbReference type="PANTHER" id="PTHR10134">
    <property type="entry name" value="CYTOCHROME B-C1 COMPLEX SUBUNIT RIESKE, MITOCHONDRIAL"/>
    <property type="match status" value="1"/>
</dbReference>
<comment type="similarity">
    <text evidence="3">Belongs to the Rieske iron-sulfur protein family.</text>
</comment>
<dbReference type="Pfam" id="PF10399">
    <property type="entry name" value="UCR_Fe-S_N"/>
    <property type="match status" value="1"/>
</dbReference>
<evidence type="ECO:0000256" key="5">
    <source>
        <dbReference type="ARBA" id="ARBA00012951"/>
    </source>
</evidence>
<evidence type="ECO:0000313" key="25">
    <source>
        <dbReference type="Proteomes" id="UP001222087"/>
    </source>
</evidence>
<keyword evidence="13 20" id="KW-0249">Electron transport</keyword>
<dbReference type="InterPro" id="IPR006311">
    <property type="entry name" value="TAT_signal"/>
</dbReference>
<evidence type="ECO:0000256" key="9">
    <source>
        <dbReference type="ARBA" id="ARBA00022692"/>
    </source>
</evidence>
<comment type="miscellaneous">
    <text evidence="20">The Rieske protein is a high potential 2Fe-2S protein.</text>
</comment>
<dbReference type="Proteomes" id="UP001222087">
    <property type="component" value="Chromosome"/>
</dbReference>
<reference evidence="24 25" key="1">
    <citation type="submission" date="2023-02" db="EMBL/GenBank/DDBJ databases">
        <title>Genome Sequence of L. cardiaca H63T.</title>
        <authorList>
            <person name="Lopez A.E."/>
            <person name="Cianciotto N.P."/>
        </authorList>
    </citation>
    <scope>NUCLEOTIDE SEQUENCE [LARGE SCALE GENOMIC DNA]</scope>
    <source>
        <strain evidence="24 25">H63</strain>
    </source>
</reference>
<evidence type="ECO:0000256" key="12">
    <source>
        <dbReference type="ARBA" id="ARBA00022967"/>
    </source>
</evidence>
<dbReference type="InterPro" id="IPR005805">
    <property type="entry name" value="Rieske_Fe-S_prot_C"/>
</dbReference>
<evidence type="ECO:0000259" key="23">
    <source>
        <dbReference type="PROSITE" id="PS51296"/>
    </source>
</evidence>